<dbReference type="SUPFAM" id="SSF54909">
    <property type="entry name" value="Dimeric alpha+beta barrel"/>
    <property type="match status" value="1"/>
</dbReference>
<keyword evidence="6" id="KW-0408">Iron</keyword>
<dbReference type="PANTHER" id="PTHR30521">
    <property type="entry name" value="DEFERROCHELATASE/PEROXIDASE"/>
    <property type="match status" value="1"/>
</dbReference>
<evidence type="ECO:0000256" key="5">
    <source>
        <dbReference type="ARBA" id="ARBA00023002"/>
    </source>
</evidence>
<protein>
    <recommendedName>
        <fullName evidence="8">DyP dimeric alpha+beta barrel domain-containing protein</fullName>
    </recommendedName>
</protein>
<dbReference type="Pfam" id="PF21105">
    <property type="entry name" value="DyP_N"/>
    <property type="match status" value="1"/>
</dbReference>
<dbReference type="GO" id="GO:0005829">
    <property type="term" value="C:cytosol"/>
    <property type="evidence" value="ECO:0007669"/>
    <property type="project" value="TreeGrafter"/>
</dbReference>
<evidence type="ECO:0000259" key="8">
    <source>
        <dbReference type="Pfam" id="PF21105"/>
    </source>
</evidence>
<dbReference type="InterPro" id="IPR049509">
    <property type="entry name" value="DyP_N"/>
</dbReference>
<evidence type="ECO:0000313" key="10">
    <source>
        <dbReference type="Proteomes" id="UP000248925"/>
    </source>
</evidence>
<dbReference type="GO" id="GO:0020037">
    <property type="term" value="F:heme binding"/>
    <property type="evidence" value="ECO:0007669"/>
    <property type="project" value="InterPro"/>
</dbReference>
<dbReference type="InterPro" id="IPR011008">
    <property type="entry name" value="Dimeric_a/b-barrel"/>
</dbReference>
<reference evidence="9 10" key="1">
    <citation type="journal article" date="2018" name="Sci. Rep.">
        <title>Rhizobium tumorigenes sp. nov., a novel plant tumorigenic bacterium isolated from cane gall tumors on thornless blackberry.</title>
        <authorList>
            <person name="Kuzmanovi N."/>
            <person name="Smalla K."/>
            <person name="Gronow S."/>
            <person name="PuBawska J."/>
        </authorList>
    </citation>
    <scope>NUCLEOTIDE SEQUENCE [LARGE SCALE GENOMIC DNA]</scope>
    <source>
        <strain evidence="9 10">CCBAU 85046</strain>
    </source>
</reference>
<keyword evidence="10" id="KW-1185">Reference proteome</keyword>
<dbReference type="EMBL" id="PCDP01000051">
    <property type="protein sequence ID" value="PZM10308.1"/>
    <property type="molecule type" value="Genomic_DNA"/>
</dbReference>
<gene>
    <name evidence="9" type="ORF">CPY51_23415</name>
</gene>
<comment type="caution">
    <text evidence="9">The sequence shown here is derived from an EMBL/GenBank/DDBJ whole genome shotgun (WGS) entry which is preliminary data.</text>
</comment>
<evidence type="ECO:0000313" key="9">
    <source>
        <dbReference type="EMBL" id="PZM10308.1"/>
    </source>
</evidence>
<dbReference type="Proteomes" id="UP000248925">
    <property type="component" value="Unassembled WGS sequence"/>
</dbReference>
<accession>A0A2W4CGU5</accession>
<dbReference type="InterPro" id="IPR006314">
    <property type="entry name" value="Dyp_peroxidase"/>
</dbReference>
<keyword evidence="3" id="KW-0349">Heme</keyword>
<comment type="similarity">
    <text evidence="7">Belongs to the DyP-type peroxidase family.</text>
</comment>
<evidence type="ECO:0000256" key="7">
    <source>
        <dbReference type="ARBA" id="ARBA00025737"/>
    </source>
</evidence>
<dbReference type="AlphaFoldDB" id="A0A2W4CGU5"/>
<evidence type="ECO:0000256" key="6">
    <source>
        <dbReference type="ARBA" id="ARBA00023004"/>
    </source>
</evidence>
<keyword evidence="5" id="KW-0560">Oxidoreductase</keyword>
<dbReference type="PANTHER" id="PTHR30521:SF4">
    <property type="entry name" value="DEFERROCHELATASE"/>
    <property type="match status" value="1"/>
</dbReference>
<dbReference type="GO" id="GO:0046872">
    <property type="term" value="F:metal ion binding"/>
    <property type="evidence" value="ECO:0007669"/>
    <property type="project" value="UniProtKB-KW"/>
</dbReference>
<keyword evidence="2" id="KW-0575">Peroxidase</keyword>
<feature type="domain" description="DyP dimeric alpha+beta barrel" evidence="8">
    <location>
        <begin position="27"/>
        <end position="192"/>
    </location>
</feature>
<dbReference type="GO" id="GO:0004601">
    <property type="term" value="F:peroxidase activity"/>
    <property type="evidence" value="ECO:0007669"/>
    <property type="project" value="UniProtKB-KW"/>
</dbReference>
<sequence>MKPQAEEGNMALQHLDTGDNSNIDLGDIQGDILIGLQKDAQVFVFFKIDDIPTFKKKLTALRPLITSTKTVIDRERQIGDAKAASNHSRLPLFGCNVGFTYPGLGKLMGNPNFGDAAPTLDPSFKGGAKASAATLKDDTSVWKVPFTNGSIDGVFLVTGPGLAGTRAHADAIIAELDDTVTILYDEHGQTRPQRGHEHFGFLDGVSQPGVRGLTKRENPLDKEQGLPGQDLIHPGEFVFGYPGQVPPVAGGGITKETIGDIVAPPFPWMLNGSYMVFRRLEQKVLTFRDFVETEAATLQMDSGMLAARMVGRWPSGAPLSLAPLQDDPALGGDKMANNDFEFEQDPFQRRCPYAAHIRKTYPRDDLNDAPGIPALAGEGGEASVQTRRLRRAGIPFGPEVSDDDTLGAEQSRGLMFVCYQTSIVEQFEFVQQSWANNPDFVFGKVRPGPGGVAVHPGHDPIIGQAGGPRHMDEPIPNYPIGSKHKTMDIPQQFIISTAAGYFFMPSLNALLSGPLVS</sequence>
<proteinExistence type="inferred from homology"/>
<keyword evidence="4" id="KW-0479">Metal-binding</keyword>
<evidence type="ECO:0000256" key="1">
    <source>
        <dbReference type="ARBA" id="ARBA00001970"/>
    </source>
</evidence>
<name>A0A2W4CGU5_9HYPH</name>
<dbReference type="PROSITE" id="PS51404">
    <property type="entry name" value="DYP_PEROXIDASE"/>
    <property type="match status" value="1"/>
</dbReference>
<evidence type="ECO:0000256" key="3">
    <source>
        <dbReference type="ARBA" id="ARBA00022617"/>
    </source>
</evidence>
<evidence type="ECO:0000256" key="4">
    <source>
        <dbReference type="ARBA" id="ARBA00022723"/>
    </source>
</evidence>
<dbReference type="OrthoDB" id="236246at2"/>
<dbReference type="NCBIfam" id="TIGR01413">
    <property type="entry name" value="Dyp_perox_fam"/>
    <property type="match status" value="1"/>
</dbReference>
<organism evidence="9 10">
    <name type="scientific">Rhizobium tubonense</name>
    <dbReference type="NCBI Taxonomy" id="484088"/>
    <lineage>
        <taxon>Bacteria</taxon>
        <taxon>Pseudomonadati</taxon>
        <taxon>Pseudomonadota</taxon>
        <taxon>Alphaproteobacteria</taxon>
        <taxon>Hyphomicrobiales</taxon>
        <taxon>Rhizobiaceae</taxon>
        <taxon>Rhizobium/Agrobacterium group</taxon>
        <taxon>Rhizobium</taxon>
    </lineage>
</organism>
<comment type="cofactor">
    <cofactor evidence="1">
        <name>heme b</name>
        <dbReference type="ChEBI" id="CHEBI:60344"/>
    </cofactor>
</comment>
<evidence type="ECO:0000256" key="2">
    <source>
        <dbReference type="ARBA" id="ARBA00022559"/>
    </source>
</evidence>